<keyword evidence="3" id="KW-1185">Reference proteome</keyword>
<dbReference type="AlphaFoldDB" id="A0A8H7R476"/>
<dbReference type="EMBL" id="JAEPRD010000048">
    <property type="protein sequence ID" value="KAG2203928.1"/>
    <property type="molecule type" value="Genomic_DNA"/>
</dbReference>
<evidence type="ECO:0000313" key="3">
    <source>
        <dbReference type="Proteomes" id="UP000603453"/>
    </source>
</evidence>
<proteinExistence type="predicted"/>
<dbReference type="OrthoDB" id="2257429at2759"/>
<keyword evidence="1" id="KW-0812">Transmembrane</keyword>
<dbReference type="Proteomes" id="UP000603453">
    <property type="component" value="Unassembled WGS sequence"/>
</dbReference>
<evidence type="ECO:0000313" key="2">
    <source>
        <dbReference type="EMBL" id="KAG2203928.1"/>
    </source>
</evidence>
<feature type="transmembrane region" description="Helical" evidence="1">
    <location>
        <begin position="71"/>
        <end position="90"/>
    </location>
</feature>
<comment type="caution">
    <text evidence="2">The sequence shown here is derived from an EMBL/GenBank/DDBJ whole genome shotgun (WGS) entry which is preliminary data.</text>
</comment>
<keyword evidence="1" id="KW-1133">Transmembrane helix</keyword>
<sequence length="96" mass="10491">MSANPSVQQTEQKFNEAVVTNEKKLNETYDKVSATAQDELAKVKAEFNEFKARSGPKVQEAENFLTSPGAIGFYQGLVVGVFVVLGYAKYRGGLVL</sequence>
<accession>A0A8H7R476</accession>
<gene>
    <name evidence="2" type="ORF">INT47_007511</name>
</gene>
<protein>
    <submittedName>
        <fullName evidence="2">Uncharacterized protein</fullName>
    </submittedName>
</protein>
<organism evidence="2 3">
    <name type="scientific">Mucor saturninus</name>
    <dbReference type="NCBI Taxonomy" id="64648"/>
    <lineage>
        <taxon>Eukaryota</taxon>
        <taxon>Fungi</taxon>
        <taxon>Fungi incertae sedis</taxon>
        <taxon>Mucoromycota</taxon>
        <taxon>Mucoromycotina</taxon>
        <taxon>Mucoromycetes</taxon>
        <taxon>Mucorales</taxon>
        <taxon>Mucorineae</taxon>
        <taxon>Mucoraceae</taxon>
        <taxon>Mucor</taxon>
    </lineage>
</organism>
<reference evidence="2" key="1">
    <citation type="submission" date="2020-12" db="EMBL/GenBank/DDBJ databases">
        <title>Metabolic potential, ecology and presence of endohyphal bacteria is reflected in genomic diversity of Mucoromycotina.</title>
        <authorList>
            <person name="Muszewska A."/>
            <person name="Okrasinska A."/>
            <person name="Steczkiewicz K."/>
            <person name="Drgas O."/>
            <person name="Orlowska M."/>
            <person name="Perlinska-Lenart U."/>
            <person name="Aleksandrzak-Piekarczyk T."/>
            <person name="Szatraj K."/>
            <person name="Zielenkiewicz U."/>
            <person name="Pilsyk S."/>
            <person name="Malc E."/>
            <person name="Mieczkowski P."/>
            <person name="Kruszewska J.S."/>
            <person name="Biernat P."/>
            <person name="Pawlowska J."/>
        </authorList>
    </citation>
    <scope>NUCLEOTIDE SEQUENCE</scope>
    <source>
        <strain evidence="2">WA0000017839</strain>
    </source>
</reference>
<name>A0A8H7R476_9FUNG</name>
<evidence type="ECO:0000256" key="1">
    <source>
        <dbReference type="SAM" id="Phobius"/>
    </source>
</evidence>
<keyword evidence="1" id="KW-0472">Membrane</keyword>